<accession>A0A4S8IFT6</accession>
<reference evidence="2 3" key="1">
    <citation type="journal article" date="2019" name="Nat. Plants">
        <title>Genome sequencing of Musa balbisiana reveals subgenome evolution and function divergence in polyploid bananas.</title>
        <authorList>
            <person name="Yao X."/>
        </authorList>
    </citation>
    <scope>NUCLEOTIDE SEQUENCE [LARGE SCALE GENOMIC DNA]</scope>
    <source>
        <strain evidence="3">cv. DH-PKW</strain>
        <tissue evidence="2">Leaves</tissue>
    </source>
</reference>
<name>A0A4S8IFT6_MUSBA</name>
<feature type="compositionally biased region" description="Basic residues" evidence="1">
    <location>
        <begin position="82"/>
        <end position="93"/>
    </location>
</feature>
<evidence type="ECO:0000313" key="2">
    <source>
        <dbReference type="EMBL" id="THU47071.1"/>
    </source>
</evidence>
<dbReference type="EMBL" id="PYDT01000010">
    <property type="protein sequence ID" value="THU47071.1"/>
    <property type="molecule type" value="Genomic_DNA"/>
</dbReference>
<evidence type="ECO:0000313" key="3">
    <source>
        <dbReference type="Proteomes" id="UP000317650"/>
    </source>
</evidence>
<feature type="region of interest" description="Disordered" evidence="1">
    <location>
        <begin position="35"/>
        <end position="93"/>
    </location>
</feature>
<gene>
    <name evidence="2" type="ORF">C4D60_Mb09t11640</name>
</gene>
<evidence type="ECO:0000256" key="1">
    <source>
        <dbReference type="SAM" id="MobiDB-lite"/>
    </source>
</evidence>
<organism evidence="2 3">
    <name type="scientific">Musa balbisiana</name>
    <name type="common">Banana</name>
    <dbReference type="NCBI Taxonomy" id="52838"/>
    <lineage>
        <taxon>Eukaryota</taxon>
        <taxon>Viridiplantae</taxon>
        <taxon>Streptophyta</taxon>
        <taxon>Embryophyta</taxon>
        <taxon>Tracheophyta</taxon>
        <taxon>Spermatophyta</taxon>
        <taxon>Magnoliopsida</taxon>
        <taxon>Liliopsida</taxon>
        <taxon>Zingiberales</taxon>
        <taxon>Musaceae</taxon>
        <taxon>Musa</taxon>
    </lineage>
</organism>
<comment type="caution">
    <text evidence="2">The sequence shown here is derived from an EMBL/GenBank/DDBJ whole genome shotgun (WGS) entry which is preliminary data.</text>
</comment>
<dbReference type="AlphaFoldDB" id="A0A4S8IFT6"/>
<dbReference type="Proteomes" id="UP000317650">
    <property type="component" value="Chromosome 9"/>
</dbReference>
<sequence>MFVTFSPGWHLCPEPLGRGREPHLRQATGIAHLLRRQQDPEAGGAWHRGRRSSSPPDGGHLLDVRQLKRNNLEEKKIAPFNHARRSKRGKQQT</sequence>
<feature type="compositionally biased region" description="Basic and acidic residues" evidence="1">
    <location>
        <begin position="60"/>
        <end position="77"/>
    </location>
</feature>
<keyword evidence="3" id="KW-1185">Reference proteome</keyword>
<protein>
    <submittedName>
        <fullName evidence="2">Uncharacterized protein</fullName>
    </submittedName>
</protein>
<proteinExistence type="predicted"/>